<dbReference type="Proteomes" id="UP000199226">
    <property type="component" value="Unassembled WGS sequence"/>
</dbReference>
<dbReference type="InterPro" id="IPR012338">
    <property type="entry name" value="Beta-lactam/transpept-like"/>
</dbReference>
<dbReference type="PANTHER" id="PTHR30023">
    <property type="entry name" value="D-ALANYL-D-ALANINE CARBOXYPEPTIDASE"/>
    <property type="match status" value="1"/>
</dbReference>
<dbReference type="Gene3D" id="3.50.80.20">
    <property type="entry name" value="D-Ala-D-Ala carboxypeptidase C, peptidase S13"/>
    <property type="match status" value="1"/>
</dbReference>
<dbReference type="STRING" id="990371.SAMN05421813_11126"/>
<dbReference type="Pfam" id="PF02113">
    <property type="entry name" value="Peptidase_S13"/>
    <property type="match status" value="1"/>
</dbReference>
<dbReference type="PRINTS" id="PR00922">
    <property type="entry name" value="DADACBPTASE3"/>
</dbReference>
<feature type="chain" id="PRO_5011770448" evidence="3">
    <location>
        <begin position="19"/>
        <end position="470"/>
    </location>
</feature>
<dbReference type="EMBL" id="FNHH01000011">
    <property type="protein sequence ID" value="SDM38835.1"/>
    <property type="molecule type" value="Genomic_DNA"/>
</dbReference>
<keyword evidence="2" id="KW-0378">Hydrolase</keyword>
<name>A0A1G9SVI1_9SPHI</name>
<dbReference type="GO" id="GO:0006508">
    <property type="term" value="P:proteolysis"/>
    <property type="evidence" value="ECO:0007669"/>
    <property type="project" value="InterPro"/>
</dbReference>
<evidence type="ECO:0000313" key="4">
    <source>
        <dbReference type="EMBL" id="SDM38835.1"/>
    </source>
</evidence>
<dbReference type="PANTHER" id="PTHR30023:SF0">
    <property type="entry name" value="PENICILLIN-SENSITIVE CARBOXYPEPTIDASE A"/>
    <property type="match status" value="1"/>
</dbReference>
<dbReference type="InterPro" id="IPR000667">
    <property type="entry name" value="Peptidase_S13"/>
</dbReference>
<evidence type="ECO:0000256" key="3">
    <source>
        <dbReference type="SAM" id="SignalP"/>
    </source>
</evidence>
<dbReference type="AlphaFoldDB" id="A0A1G9SVI1"/>
<dbReference type="SUPFAM" id="SSF56601">
    <property type="entry name" value="beta-lactamase/transpeptidase-like"/>
    <property type="match status" value="1"/>
</dbReference>
<dbReference type="NCBIfam" id="TIGR00666">
    <property type="entry name" value="PBP4"/>
    <property type="match status" value="1"/>
</dbReference>
<dbReference type="OrthoDB" id="9802627at2"/>
<evidence type="ECO:0000256" key="1">
    <source>
        <dbReference type="ARBA" id="ARBA00006096"/>
    </source>
</evidence>
<keyword evidence="3" id="KW-0732">Signal</keyword>
<proteinExistence type="inferred from homology"/>
<feature type="signal peptide" evidence="3">
    <location>
        <begin position="1"/>
        <end position="18"/>
    </location>
</feature>
<dbReference type="GO" id="GO:0000270">
    <property type="term" value="P:peptidoglycan metabolic process"/>
    <property type="evidence" value="ECO:0007669"/>
    <property type="project" value="TreeGrafter"/>
</dbReference>
<accession>A0A1G9SVI1</accession>
<keyword evidence="4" id="KW-0645">Protease</keyword>
<dbReference type="Gene3D" id="3.40.710.10">
    <property type="entry name" value="DD-peptidase/beta-lactamase superfamily"/>
    <property type="match status" value="2"/>
</dbReference>
<keyword evidence="5" id="KW-1185">Reference proteome</keyword>
<organism evidence="4 5">
    <name type="scientific">Daejeonella rubra</name>
    <dbReference type="NCBI Taxonomy" id="990371"/>
    <lineage>
        <taxon>Bacteria</taxon>
        <taxon>Pseudomonadati</taxon>
        <taxon>Bacteroidota</taxon>
        <taxon>Sphingobacteriia</taxon>
        <taxon>Sphingobacteriales</taxon>
        <taxon>Sphingobacteriaceae</taxon>
        <taxon>Daejeonella</taxon>
    </lineage>
</organism>
<comment type="similarity">
    <text evidence="1">Belongs to the peptidase S13 family.</text>
</comment>
<evidence type="ECO:0000256" key="2">
    <source>
        <dbReference type="ARBA" id="ARBA00022801"/>
    </source>
</evidence>
<sequence>MKYIFSLFLLLSFSSVSAQTLKQKIENAYARFENDPQMKYGISSISVLNAETGTVVYAKNQNIGLASASTLKTITAATAYHLLGKDFVWETSLGYNGMISPNGTLTGDLIITGVGDPSLGSDRYDQTRSEQILKKWAEAIARSGISNISGSIVADDRLFGTQTMPGGWTWQDMGNYYGAGPSSLTWRENQFDLFFKPSNRVGGPAELLRTEPQMGYLKIVNEVLTGAPGSGDNVYAYSAPYSTVIYLRGTYGIDLKKVIAASVPDPAYDLAYRLLSKVKQSGISVGKGAVTARELTMNNQVFQAPSKIIDIHTSPGLDKIVYWFNQKSINLFGEHLIKAIALKDGKEITTPNGVKVLKDFWAKNAGIDPDAMNIYDGSGLSPSNRITTMSMAQVLQSIKKESWFAGFYESLPVYNDMKMKSGSISDVIAYTGYQISSNGTPLVFSFIINNYRGSSSTARQKMFSVLNTLK</sequence>
<reference evidence="5" key="1">
    <citation type="submission" date="2016-10" db="EMBL/GenBank/DDBJ databases">
        <authorList>
            <person name="Varghese N."/>
            <person name="Submissions S."/>
        </authorList>
    </citation>
    <scope>NUCLEOTIDE SEQUENCE [LARGE SCALE GENOMIC DNA]</scope>
    <source>
        <strain evidence="5">DSM 24536</strain>
    </source>
</reference>
<dbReference type="RefSeq" id="WP_090704232.1">
    <property type="nucleotide sequence ID" value="NZ_FNHH01000011.1"/>
</dbReference>
<protein>
    <submittedName>
        <fullName evidence="4">D-alanyl-D-alanine carboxypeptidase / D-alanyl-D-alanine-endopeptidase (Penicillin-binding protein 4)</fullName>
    </submittedName>
</protein>
<evidence type="ECO:0000313" key="5">
    <source>
        <dbReference type="Proteomes" id="UP000199226"/>
    </source>
</evidence>
<dbReference type="GO" id="GO:0004185">
    <property type="term" value="F:serine-type carboxypeptidase activity"/>
    <property type="evidence" value="ECO:0007669"/>
    <property type="project" value="InterPro"/>
</dbReference>
<gene>
    <name evidence="4" type="ORF">SAMN05421813_11126</name>
</gene>
<keyword evidence="4" id="KW-0121">Carboxypeptidase</keyword>